<feature type="compositionally biased region" description="Polar residues" evidence="1">
    <location>
        <begin position="342"/>
        <end position="355"/>
    </location>
</feature>
<evidence type="ECO:0000313" key="2">
    <source>
        <dbReference type="EMBL" id="KAG7352897.1"/>
    </source>
</evidence>
<feature type="region of interest" description="Disordered" evidence="1">
    <location>
        <begin position="43"/>
        <end position="119"/>
    </location>
</feature>
<name>A0A9K3L072_9STRA</name>
<accession>A0A9K3L072</accession>
<feature type="region of interest" description="Disordered" evidence="1">
    <location>
        <begin position="536"/>
        <end position="566"/>
    </location>
</feature>
<feature type="compositionally biased region" description="Basic and acidic residues" evidence="1">
    <location>
        <begin position="137"/>
        <end position="155"/>
    </location>
</feature>
<evidence type="ECO:0000256" key="1">
    <source>
        <dbReference type="SAM" id="MobiDB-lite"/>
    </source>
</evidence>
<reference evidence="2" key="2">
    <citation type="submission" date="2021-04" db="EMBL/GenBank/DDBJ databases">
        <authorList>
            <person name="Podell S."/>
        </authorList>
    </citation>
    <scope>NUCLEOTIDE SEQUENCE</scope>
    <source>
        <strain evidence="2">Hildebrandi</strain>
    </source>
</reference>
<feature type="compositionally biased region" description="Basic residues" evidence="1">
    <location>
        <begin position="556"/>
        <end position="566"/>
    </location>
</feature>
<feature type="compositionally biased region" description="Basic residues" evidence="1">
    <location>
        <begin position="442"/>
        <end position="457"/>
    </location>
</feature>
<feature type="compositionally biased region" description="Acidic residues" evidence="1">
    <location>
        <begin position="44"/>
        <end position="60"/>
    </location>
</feature>
<proteinExistence type="predicted"/>
<keyword evidence="3" id="KW-1185">Reference proteome</keyword>
<dbReference type="EMBL" id="JAGRRH010000017">
    <property type="protein sequence ID" value="KAG7352897.1"/>
    <property type="molecule type" value="Genomic_DNA"/>
</dbReference>
<feature type="region of interest" description="Disordered" evidence="1">
    <location>
        <begin position="216"/>
        <end position="468"/>
    </location>
</feature>
<protein>
    <submittedName>
        <fullName evidence="2">Uncharacterized protein</fullName>
    </submittedName>
</protein>
<feature type="region of interest" description="Disordered" evidence="1">
    <location>
        <begin position="137"/>
        <end position="200"/>
    </location>
</feature>
<dbReference type="AlphaFoldDB" id="A0A9K3L072"/>
<feature type="compositionally biased region" description="Basic and acidic residues" evidence="1">
    <location>
        <begin position="385"/>
        <end position="398"/>
    </location>
</feature>
<dbReference type="Proteomes" id="UP000693970">
    <property type="component" value="Unassembled WGS sequence"/>
</dbReference>
<organism evidence="2 3">
    <name type="scientific">Nitzschia inconspicua</name>
    <dbReference type="NCBI Taxonomy" id="303405"/>
    <lineage>
        <taxon>Eukaryota</taxon>
        <taxon>Sar</taxon>
        <taxon>Stramenopiles</taxon>
        <taxon>Ochrophyta</taxon>
        <taxon>Bacillariophyta</taxon>
        <taxon>Bacillariophyceae</taxon>
        <taxon>Bacillariophycidae</taxon>
        <taxon>Bacillariales</taxon>
        <taxon>Bacillariaceae</taxon>
        <taxon>Nitzschia</taxon>
    </lineage>
</organism>
<feature type="compositionally biased region" description="Basic and acidic residues" evidence="1">
    <location>
        <begin position="255"/>
        <end position="264"/>
    </location>
</feature>
<feature type="compositionally biased region" description="Basic and acidic residues" evidence="1">
    <location>
        <begin position="539"/>
        <end position="548"/>
    </location>
</feature>
<feature type="compositionally biased region" description="Basic residues" evidence="1">
    <location>
        <begin position="182"/>
        <end position="192"/>
    </location>
</feature>
<sequence>MSTNLTASQVDAFDDWFSKLDDEDDFATSNYVVAPQKTAVSVNDFDDGDESWLDSSDDEDAKNKKNKKKSKEGTTFQQGGDLEKLFQPAASTKVPDETSSSPGMAHGRKKDNKALALLRKEDEKKARKIVEERIAMRKSSVERRRSISNSVDRELSFNSASSGENNDLDREKMVISTESRVRRAKRSPHRSQRNTVRPAVQLSALYWDGALEELAPEKGVTPNDQQPEVEGRTAVTSKKLPKQRSTSQGRRRARSRDPLSRSSHDSGISSVNADPPSRRRDPLSMSAHQPRERRAGDPLSRSSHGRPRLMTRQSSLANILSSEVHTTGPGDSLSRSSHGRPTLTTRQNSFSNPLSRGSRVSDPSRRRGQKDPLSISDHPTVGSETNRREYRSRRDDPLSRSSHGIPRARQSSSSPKPDSPRHKRFQANGRKSGGALSASVHRSPRRLCNKNDHRRSRSPSDLSQDPMRRLARNMLKESDTKLERFGVTANSKGLPRTRSDPALHEAAGEKLTKTEEEALLLLTIGDIKSKQKCSSLAGLRERQSRREGSSIFDSTRRRRSKSPNGL</sequence>
<gene>
    <name evidence="2" type="ORF">IV203_008945</name>
</gene>
<reference evidence="2" key="1">
    <citation type="journal article" date="2021" name="Sci. Rep.">
        <title>Diploid genomic architecture of Nitzschia inconspicua, an elite biomass production diatom.</title>
        <authorList>
            <person name="Oliver A."/>
            <person name="Podell S."/>
            <person name="Pinowska A."/>
            <person name="Traller J.C."/>
            <person name="Smith S.R."/>
            <person name="McClure R."/>
            <person name="Beliaev A."/>
            <person name="Bohutskyi P."/>
            <person name="Hill E.A."/>
            <person name="Rabines A."/>
            <person name="Zheng H."/>
            <person name="Allen L.Z."/>
            <person name="Kuo A."/>
            <person name="Grigoriev I.V."/>
            <person name="Allen A.E."/>
            <person name="Hazlebeck D."/>
            <person name="Allen E.E."/>
        </authorList>
    </citation>
    <scope>NUCLEOTIDE SEQUENCE</scope>
    <source>
        <strain evidence="2">Hildebrandi</strain>
    </source>
</reference>
<comment type="caution">
    <text evidence="2">The sequence shown here is derived from an EMBL/GenBank/DDBJ whole genome shotgun (WGS) entry which is preliminary data.</text>
</comment>
<feature type="compositionally biased region" description="Polar residues" evidence="1">
    <location>
        <begin position="311"/>
        <end position="325"/>
    </location>
</feature>
<feature type="compositionally biased region" description="Polar residues" evidence="1">
    <location>
        <begin position="156"/>
        <end position="165"/>
    </location>
</feature>
<evidence type="ECO:0000313" key="3">
    <source>
        <dbReference type="Proteomes" id="UP000693970"/>
    </source>
</evidence>